<dbReference type="GO" id="GO:0000978">
    <property type="term" value="F:RNA polymerase II cis-regulatory region sequence-specific DNA binding"/>
    <property type="evidence" value="ECO:0007669"/>
    <property type="project" value="TreeGrafter"/>
</dbReference>
<evidence type="ECO:0000256" key="9">
    <source>
        <dbReference type="SAM" id="MobiDB-lite"/>
    </source>
</evidence>
<evidence type="ECO:0000313" key="11">
    <source>
        <dbReference type="EMBL" id="GAP89092.2"/>
    </source>
</evidence>
<feature type="region of interest" description="Disordered" evidence="9">
    <location>
        <begin position="1"/>
        <end position="21"/>
    </location>
</feature>
<evidence type="ECO:0000259" key="10">
    <source>
        <dbReference type="PROSITE" id="PS50157"/>
    </source>
</evidence>
<organism evidence="11">
    <name type="scientific">Rosellinia necatrix</name>
    <name type="common">White root-rot fungus</name>
    <dbReference type="NCBI Taxonomy" id="77044"/>
    <lineage>
        <taxon>Eukaryota</taxon>
        <taxon>Fungi</taxon>
        <taxon>Dikarya</taxon>
        <taxon>Ascomycota</taxon>
        <taxon>Pezizomycotina</taxon>
        <taxon>Sordariomycetes</taxon>
        <taxon>Xylariomycetidae</taxon>
        <taxon>Xylariales</taxon>
        <taxon>Xylariaceae</taxon>
        <taxon>Rosellinia</taxon>
    </lineage>
</organism>
<dbReference type="SUPFAM" id="SSF57667">
    <property type="entry name" value="beta-beta-alpha zinc fingers"/>
    <property type="match status" value="2"/>
</dbReference>
<dbReference type="GO" id="GO:0008270">
    <property type="term" value="F:zinc ion binding"/>
    <property type="evidence" value="ECO:0007669"/>
    <property type="project" value="UniProtKB-KW"/>
</dbReference>
<dbReference type="InterPro" id="IPR013087">
    <property type="entry name" value="Znf_C2H2_type"/>
</dbReference>
<dbReference type="Proteomes" id="UP000054516">
    <property type="component" value="Unassembled WGS sequence"/>
</dbReference>
<keyword evidence="5" id="KW-0805">Transcription regulation</keyword>
<keyword evidence="12" id="KW-1185">Reference proteome</keyword>
<dbReference type="STRING" id="77044.A0A1W2TLB1"/>
<keyword evidence="7" id="KW-0539">Nucleus</keyword>
<dbReference type="EMBL" id="DF977454">
    <property type="protein sequence ID" value="GAP89092.2"/>
    <property type="molecule type" value="Genomic_DNA"/>
</dbReference>
<proteinExistence type="predicted"/>
<gene>
    <name evidence="11" type="ORF">SAMD00023353_0902530</name>
</gene>
<reference evidence="11" key="1">
    <citation type="submission" date="2016-03" db="EMBL/GenBank/DDBJ databases">
        <title>Draft genome sequence of Rosellinia necatrix.</title>
        <authorList>
            <person name="Kanematsu S."/>
        </authorList>
    </citation>
    <scope>NUCLEOTIDE SEQUENCE [LARGE SCALE GENOMIC DNA]</scope>
    <source>
        <strain evidence="11">W97</strain>
    </source>
</reference>
<dbReference type="OMA" id="RTHEETH"/>
<feature type="domain" description="C2H2-type" evidence="10">
    <location>
        <begin position="150"/>
        <end position="179"/>
    </location>
</feature>
<dbReference type="PROSITE" id="PS00028">
    <property type="entry name" value="ZINC_FINGER_C2H2_1"/>
    <property type="match status" value="4"/>
</dbReference>
<dbReference type="FunFam" id="3.30.160.60:FF:000032">
    <property type="entry name" value="Krueppel-like factor 4"/>
    <property type="match status" value="1"/>
</dbReference>
<keyword evidence="4" id="KW-0862">Zinc</keyword>
<feature type="compositionally biased region" description="Polar residues" evidence="9">
    <location>
        <begin position="8"/>
        <end position="21"/>
    </location>
</feature>
<evidence type="ECO:0000256" key="8">
    <source>
        <dbReference type="PROSITE-ProRule" id="PRU00042"/>
    </source>
</evidence>
<evidence type="ECO:0000256" key="4">
    <source>
        <dbReference type="ARBA" id="ARBA00022833"/>
    </source>
</evidence>
<evidence type="ECO:0000256" key="5">
    <source>
        <dbReference type="ARBA" id="ARBA00023015"/>
    </source>
</evidence>
<dbReference type="PANTHER" id="PTHR23235:SF142">
    <property type="entry name" value="ZINC FINGER PROTEIN 384"/>
    <property type="match status" value="1"/>
</dbReference>
<dbReference type="PANTHER" id="PTHR23235">
    <property type="entry name" value="KRUEPPEL-LIKE TRANSCRIPTION FACTOR"/>
    <property type="match status" value="1"/>
</dbReference>
<feature type="region of interest" description="Disordered" evidence="9">
    <location>
        <begin position="101"/>
        <end position="155"/>
    </location>
</feature>
<evidence type="ECO:0000256" key="3">
    <source>
        <dbReference type="ARBA" id="ARBA00022771"/>
    </source>
</evidence>
<sequence>MVRRPEQDNWQQQRWAPHHQSWSAVQPTFAMEPSYNTAMTPLIAPPYSVPHTFVYGQYGTPETANSVVSPTKQEITANAVDGRAPDTMFATGIDRLMKIIQQKQDGPDGDTPATQPKPRARENNNSGGASASRKRSKTNASTVESTDKPHACHRTKCHKRFSQITHLHIHDRAHTGERPHKCTFAGCDKRFTQKGNLRTHERRHLGERPFKCHIPGCTRAFPQKGNLAAHLETHYKRHTFRCILKSCGKTFSSRGNLKTHQNNYHKEELRDLELKFSNMRSITEMTEADRELWDYFLTVHKNSNKGIKGRGKECRVELLPHSSNVSNQYPLQSPVELQHTQFPVQHGLPNSMSFGHHFSMPRNNLGQDFLVSRGGPGYDVYEMDQASMSSGTITPASSPGGLYDDHHRGLSYPRMY</sequence>
<feature type="domain" description="C2H2-type" evidence="10">
    <location>
        <begin position="180"/>
        <end position="209"/>
    </location>
</feature>
<keyword evidence="3 8" id="KW-0863">Zinc-finger</keyword>
<keyword evidence="6" id="KW-0804">Transcription</keyword>
<dbReference type="OrthoDB" id="427030at2759"/>
<dbReference type="GO" id="GO:0000981">
    <property type="term" value="F:DNA-binding transcription factor activity, RNA polymerase II-specific"/>
    <property type="evidence" value="ECO:0007669"/>
    <property type="project" value="TreeGrafter"/>
</dbReference>
<keyword evidence="2" id="KW-0677">Repeat</keyword>
<evidence type="ECO:0000256" key="7">
    <source>
        <dbReference type="ARBA" id="ARBA00023242"/>
    </source>
</evidence>
<dbReference type="InterPro" id="IPR036236">
    <property type="entry name" value="Znf_C2H2_sf"/>
</dbReference>
<dbReference type="AlphaFoldDB" id="A0A1W2TLB1"/>
<evidence type="ECO:0000256" key="2">
    <source>
        <dbReference type="ARBA" id="ARBA00022737"/>
    </source>
</evidence>
<dbReference type="SMART" id="SM00355">
    <property type="entry name" value="ZnF_C2H2"/>
    <property type="match status" value="4"/>
</dbReference>
<evidence type="ECO:0000256" key="6">
    <source>
        <dbReference type="ARBA" id="ARBA00023163"/>
    </source>
</evidence>
<protein>
    <submittedName>
        <fullName evidence="11">Putative C2H2 transcription factor</fullName>
    </submittedName>
</protein>
<name>A0A1W2TLB1_ROSNE</name>
<accession>A0A1W2TLB1</accession>
<evidence type="ECO:0000313" key="12">
    <source>
        <dbReference type="Proteomes" id="UP000054516"/>
    </source>
</evidence>
<feature type="domain" description="C2H2-type" evidence="10">
    <location>
        <begin position="210"/>
        <end position="239"/>
    </location>
</feature>
<dbReference type="Gene3D" id="3.30.160.60">
    <property type="entry name" value="Classic Zinc Finger"/>
    <property type="match status" value="4"/>
</dbReference>
<dbReference type="PROSITE" id="PS50157">
    <property type="entry name" value="ZINC_FINGER_C2H2_2"/>
    <property type="match status" value="4"/>
</dbReference>
<evidence type="ECO:0000256" key="1">
    <source>
        <dbReference type="ARBA" id="ARBA00022723"/>
    </source>
</evidence>
<feature type="domain" description="C2H2-type" evidence="10">
    <location>
        <begin position="240"/>
        <end position="270"/>
    </location>
</feature>
<keyword evidence="1" id="KW-0479">Metal-binding</keyword>
<dbReference type="Pfam" id="PF00096">
    <property type="entry name" value="zf-C2H2"/>
    <property type="match status" value="3"/>
</dbReference>